<dbReference type="CTD" id="391123"/>
<dbReference type="EMBL" id="AGCU01034010">
    <property type="status" value="NOT_ANNOTATED_CDS"/>
    <property type="molecule type" value="Genomic_DNA"/>
</dbReference>
<dbReference type="OMA" id="PSPIYVK"/>
<reference evidence="4" key="3">
    <citation type="submission" date="2025-08" db="UniProtKB">
        <authorList>
            <consortium name="Ensembl"/>
        </authorList>
    </citation>
    <scope>IDENTIFICATION</scope>
</reference>
<reference evidence="4" key="4">
    <citation type="submission" date="2025-09" db="UniProtKB">
        <authorList>
            <consortium name="Ensembl"/>
        </authorList>
    </citation>
    <scope>IDENTIFICATION</scope>
</reference>
<dbReference type="Pfam" id="PF13927">
    <property type="entry name" value="Ig_3"/>
    <property type="match status" value="1"/>
</dbReference>
<feature type="chain" id="PRO_5003901813" evidence="2">
    <location>
        <begin position="22"/>
        <end position="286"/>
    </location>
</feature>
<dbReference type="EMBL" id="AGCU01034006">
    <property type="status" value="NOT_ANNOTATED_CDS"/>
    <property type="molecule type" value="Genomic_DNA"/>
</dbReference>
<evidence type="ECO:0000313" key="5">
    <source>
        <dbReference type="Proteomes" id="UP000007267"/>
    </source>
</evidence>
<keyword evidence="5" id="KW-1185">Reference proteome</keyword>
<dbReference type="SMART" id="SM00409">
    <property type="entry name" value="IG"/>
    <property type="match status" value="2"/>
</dbReference>
<dbReference type="InterPro" id="IPR007110">
    <property type="entry name" value="Ig-like_dom"/>
</dbReference>
<dbReference type="GeneTree" id="ENSGT00940000161712"/>
<dbReference type="Pfam" id="PF07686">
    <property type="entry name" value="V-set"/>
    <property type="match status" value="1"/>
</dbReference>
<feature type="domain" description="Ig-like" evidence="3">
    <location>
        <begin position="16"/>
        <end position="135"/>
    </location>
</feature>
<dbReference type="SMART" id="SM00408">
    <property type="entry name" value="IGc2"/>
    <property type="match status" value="2"/>
</dbReference>
<dbReference type="CDD" id="cd00096">
    <property type="entry name" value="Ig"/>
    <property type="match status" value="1"/>
</dbReference>
<evidence type="ECO:0000259" key="3">
    <source>
        <dbReference type="PROSITE" id="PS50835"/>
    </source>
</evidence>
<accession>K7FK51</accession>
<evidence type="ECO:0000256" key="2">
    <source>
        <dbReference type="SAM" id="SignalP"/>
    </source>
</evidence>
<evidence type="ECO:0000256" key="1">
    <source>
        <dbReference type="SAM" id="Phobius"/>
    </source>
</evidence>
<dbReference type="EMBL" id="AGCU01034009">
    <property type="status" value="NOT_ANNOTATED_CDS"/>
    <property type="molecule type" value="Genomic_DNA"/>
</dbReference>
<dbReference type="InterPro" id="IPR003598">
    <property type="entry name" value="Ig_sub2"/>
</dbReference>
<dbReference type="HOGENOM" id="CLU_040549_0_0_1"/>
<dbReference type="KEGG" id="pss:102458738"/>
<feature type="domain" description="Ig-like" evidence="3">
    <location>
        <begin position="150"/>
        <end position="234"/>
    </location>
</feature>
<feature type="signal peptide" evidence="2">
    <location>
        <begin position="1"/>
        <end position="21"/>
    </location>
</feature>
<dbReference type="InterPro" id="IPR052871">
    <property type="entry name" value="V-set/Ig_domain"/>
</dbReference>
<dbReference type="PANTHER" id="PTHR45166">
    <property type="entry name" value="V-SET AND IMMUNOGLOBULIN DOMAIN-CONTAINING PROTEIN 8"/>
    <property type="match status" value="1"/>
</dbReference>
<dbReference type="EMBL" id="AGCU01034008">
    <property type="status" value="NOT_ANNOTATED_CDS"/>
    <property type="molecule type" value="Genomic_DNA"/>
</dbReference>
<dbReference type="Ensembl" id="ENSPSIT00000008455.1">
    <property type="protein sequence ID" value="ENSPSIP00000008411.1"/>
    <property type="gene ID" value="ENSPSIG00000007709.1"/>
</dbReference>
<dbReference type="InterPro" id="IPR003599">
    <property type="entry name" value="Ig_sub"/>
</dbReference>
<keyword evidence="2" id="KW-0732">Signal</keyword>
<reference evidence="5" key="1">
    <citation type="submission" date="2011-10" db="EMBL/GenBank/DDBJ databases">
        <authorList>
            <consortium name="Soft-shell Turtle Genome Consortium"/>
        </authorList>
    </citation>
    <scope>NUCLEOTIDE SEQUENCE [LARGE SCALE GENOMIC DNA]</scope>
    <source>
        <strain evidence="5">Daiwa-1</strain>
    </source>
</reference>
<keyword evidence="1" id="KW-1133">Transmembrane helix</keyword>
<dbReference type="InterPro" id="IPR013783">
    <property type="entry name" value="Ig-like_fold"/>
</dbReference>
<dbReference type="STRING" id="13735.ENSPSIP00000008411"/>
<dbReference type="PROSITE" id="PS50835">
    <property type="entry name" value="IG_LIKE"/>
    <property type="match status" value="2"/>
</dbReference>
<keyword evidence="1" id="KW-0472">Membrane</keyword>
<dbReference type="Proteomes" id="UP000007267">
    <property type="component" value="Unassembled WGS sequence"/>
</dbReference>
<dbReference type="SUPFAM" id="SSF48726">
    <property type="entry name" value="Immunoglobulin"/>
    <property type="match status" value="2"/>
</dbReference>
<dbReference type="OrthoDB" id="10045577at2759"/>
<dbReference type="RefSeq" id="XP_014425117.1">
    <property type="nucleotide sequence ID" value="XM_014569631.2"/>
</dbReference>
<proteinExistence type="predicted"/>
<dbReference type="EMBL" id="AGCU01034007">
    <property type="status" value="NOT_ANNOTATED_CDS"/>
    <property type="molecule type" value="Genomic_DNA"/>
</dbReference>
<reference evidence="5" key="2">
    <citation type="journal article" date="2013" name="Nat. Genet.">
        <title>The draft genomes of soft-shell turtle and green sea turtle yield insights into the development and evolution of the turtle-specific body plan.</title>
        <authorList>
            <person name="Wang Z."/>
            <person name="Pascual-Anaya J."/>
            <person name="Zadissa A."/>
            <person name="Li W."/>
            <person name="Niimura Y."/>
            <person name="Huang Z."/>
            <person name="Li C."/>
            <person name="White S."/>
            <person name="Xiong Z."/>
            <person name="Fang D."/>
            <person name="Wang B."/>
            <person name="Ming Y."/>
            <person name="Chen Y."/>
            <person name="Zheng Y."/>
            <person name="Kuraku S."/>
            <person name="Pignatelli M."/>
            <person name="Herrero J."/>
            <person name="Beal K."/>
            <person name="Nozawa M."/>
            <person name="Li Q."/>
            <person name="Wang J."/>
            <person name="Zhang H."/>
            <person name="Yu L."/>
            <person name="Shigenobu S."/>
            <person name="Wang J."/>
            <person name="Liu J."/>
            <person name="Flicek P."/>
            <person name="Searle S."/>
            <person name="Wang J."/>
            <person name="Kuratani S."/>
            <person name="Yin Y."/>
            <person name="Aken B."/>
            <person name="Zhang G."/>
            <person name="Irie N."/>
        </authorList>
    </citation>
    <scope>NUCLEOTIDE SEQUENCE [LARGE SCALE GENOMIC DNA]</scope>
    <source>
        <strain evidence="5">Daiwa-1</strain>
    </source>
</reference>
<gene>
    <name evidence="4" type="primary">VSIG8</name>
</gene>
<dbReference type="eggNOG" id="ENOG502RXSJ">
    <property type="taxonomic scope" value="Eukaryota"/>
</dbReference>
<organism evidence="4 5">
    <name type="scientific">Pelodiscus sinensis</name>
    <name type="common">Chinese softshell turtle</name>
    <name type="synonym">Trionyx sinensis</name>
    <dbReference type="NCBI Taxonomy" id="13735"/>
    <lineage>
        <taxon>Eukaryota</taxon>
        <taxon>Metazoa</taxon>
        <taxon>Chordata</taxon>
        <taxon>Craniata</taxon>
        <taxon>Vertebrata</taxon>
        <taxon>Euteleostomi</taxon>
        <taxon>Archelosauria</taxon>
        <taxon>Testudinata</taxon>
        <taxon>Testudines</taxon>
        <taxon>Cryptodira</taxon>
        <taxon>Trionychia</taxon>
        <taxon>Trionychidae</taxon>
        <taxon>Pelodiscus</taxon>
    </lineage>
</organism>
<dbReference type="InterPro" id="IPR036179">
    <property type="entry name" value="Ig-like_dom_sf"/>
</dbReference>
<keyword evidence="1" id="KW-0812">Transmembrane</keyword>
<sequence>MAGQGTIQFLLFSLMPALLAAVRINAKGQQTLYLAQGDSVKLGCPYVLEPEDNGAEDLDIIWTMMNTDQKLPLLISQDQKVRYGSAPGLPQRVQFVAPDPSHYDASIYLANLQMSDSASYECRVKKATVDTHVITIMVLEKPAAPQCWLEGEPVWGQDLTLKCSSNGGSVPVSYQWSKMGGNYASSWLPSGAVQAQGSGDLVIQHLSQEHSGTYCCRVTSRVGSNQCMVHVSVSRPGYSGSKNVGLIVGSVLGSIFLLILLLTLLWALLWYCKRRHCHPGVPIEIR</sequence>
<dbReference type="PANTHER" id="PTHR45166:SF1">
    <property type="entry name" value="V-SET AND IMMUNOGLOBULIN DOMAIN-CONTAINING PROTEIN 8"/>
    <property type="match status" value="1"/>
</dbReference>
<dbReference type="Gene3D" id="2.60.40.10">
    <property type="entry name" value="Immunoglobulins"/>
    <property type="match status" value="2"/>
</dbReference>
<dbReference type="InterPro" id="IPR013106">
    <property type="entry name" value="Ig_V-set"/>
</dbReference>
<protein>
    <submittedName>
        <fullName evidence="4">V-set and immunoglobulin domain containing 8</fullName>
    </submittedName>
</protein>
<feature type="transmembrane region" description="Helical" evidence="1">
    <location>
        <begin position="244"/>
        <end position="269"/>
    </location>
</feature>
<dbReference type="AlphaFoldDB" id="K7FK51"/>
<evidence type="ECO:0000313" key="4">
    <source>
        <dbReference type="Ensembl" id="ENSPSIP00000008411.1"/>
    </source>
</evidence>
<name>K7FK51_PELSI</name>